<evidence type="ECO:0000256" key="1">
    <source>
        <dbReference type="ARBA" id="ARBA00004141"/>
    </source>
</evidence>
<dbReference type="GO" id="GO:0015421">
    <property type="term" value="F:ABC-type oligopeptide transporter activity"/>
    <property type="evidence" value="ECO:0007669"/>
    <property type="project" value="TreeGrafter"/>
</dbReference>
<proteinExistence type="inferred from homology"/>
<dbReference type="STRING" id="67801.A0A1B0AM53"/>
<dbReference type="InterPro" id="IPR046341">
    <property type="entry name" value="SET_dom_sf"/>
</dbReference>
<feature type="transmembrane region" description="Helical" evidence="18">
    <location>
        <begin position="851"/>
        <end position="872"/>
    </location>
</feature>
<feature type="domain" description="SET" evidence="19">
    <location>
        <begin position="31"/>
        <end position="275"/>
    </location>
</feature>
<sequence>MNPCKICAAETKNSCSNCKQIYYCCAEHQKQDWKSHKTNCRPFKIVFNDLLGRHLITTRNIKPFEVLIKEAPLLRGPSQATPPVCCGCLNAIEPSDYINCERCGWLLCGNECKQKSEHKYECELTVQRGRKVNVQEFTNPHPMYQCITTVRGLMLRDKDSELWQKFITLESLENARRDSMQWKVDYETVCKFILKFFNTTSFTEDEIMRVIGILQINGHEVPVSDPPHVAIYYNASFLEHSCIPNLAKSFNKDGHLIIWAPRTIKKGDHLSICYSDSVWGTADRQHHLMQTKMFKCKCPRCEDITEYGTKYNALRCEKSDCDGFILPKSLNDWHKEWICDICQLQVDRGYVNNILERAGSDLNAMEKTKENCIKYVEHYKKWLPGQHYYMCEVKIHLIQQIGREPKELITISDDELQKKLKYARELIQLKLKINQFKKEIPLKITNANGKSFKWWQRKRNKLSKKDKNENVDNDKDKDSRDEIQPVGFFQMYRYASRIDQFMYALGIFGALATGSTVPFNSLIFGDLANSMIEFAFNTANSTSQADIDALLEGVTTYAFKSTLMGVIMLVCSYISVTLFNYAAQDQIFRLRGKFLRSVLHQDMSWFDFNQSGEVASRMNEDLTKMEDGLGEKVVMFLHFFAAFGGCIVFAFIKGWQLALVCLSSLPVTFIAMGLVGVVTARLSKQELSIYADAAVIAEEAISSIRTVKAFEGEHREAKAYKDKIVDARKINIKRNLFSGLGFGLLWFFIYSSYALAFWYGVGLVLKNYAGDEHYSNYDPGTMIAVTARLSKQELSIYADAAVIAEEAISSIRTVKAFEGEHREAKAYKDKIVDARKINIKRNLFSGLGFGLLWFFIYSSYALAFWYGVGLVLKNYAGDEHYSNYDPGTMIAVFFSVMMGSMNLGMASPYIEAFGIAKGACAKVFNLIEKEPTINPIKAVGSSLNQPLTVLEFKDVDFHYPTRERMKVLDKLNLKIKRGQTVALVGPSGCGKSTCIQLIQRFYDPQGGAIHFNDVNLKDININWLRERIGVVGQEPILFGTTIYENIRYGREDATREEIEAAARAANALMFINKLPRGLFTMVGERGAQLSGGQKQRIAIARALVRNPEILLLDEATSALDTASEVKVQKALEKARKGRTTIIVAHRLSTIRRADCIVVIFKGQVVETGTHDELMDLKGHYYNLVTSQVGDVEAVGSLDMTKENELLNNAYDEDEEQIKFPRRNDDEDGTEAKENKKKEYLWPILKMNRNEWPQIICGCLTSVIMGTAMPLFGLLFGSILQILSVRDDPDYVRDNTNIYSLYFVLSGIAVGAATFLQVKSTQFDRTNHVHSFAGNLLQIYSFGFAGEKLIERLRGIMFEAILKMEIAWFDKPSNGTGSLCSRLSGDAAAVQGATGQRIGTVIQALATISLGIGISMYFEWSLGLLALAFAPFILVATFLQRKVMSKEHMGTAKTMEKCTKLAVEVVSNVRTVVSLGREEMFYRLYMEMLGPAVRKAKRNTHYRGFVYGLARSLMYFAYAACMYYGGWCIINKGMEFGDVFIVAQSLIMGTVSIASALAFAPNFQKGLTAAENIYKLLTRSPEIVDRADVDTAPWYAEGNVAYEEVRFSYPTRPEILVLRDLSLSVAKGERIALVGQSGCGKSTCIQLMQRFYDVNAGSITIDDKDLRSLSLQNLRRQMGIVSQEPILFDRTISENIAYGDNNRLVSQAEIIEAAKKANIHDFIVSLPLGYENRIGEKGTQMSGGQKQRIAIARALIRNPRVLLLDEATSALDAESESLVQAALDVASEGRTTITIAHRLSTIIDSDVIFVFKDGQISEYGTHKQLLELHGLYFSLYKLQSGSM</sequence>
<dbReference type="InterPro" id="IPR017871">
    <property type="entry name" value="ABC_transporter-like_CS"/>
</dbReference>
<keyword evidence="9 17" id="KW-0863">Zinc-finger</keyword>
<dbReference type="Pfam" id="PF00005">
    <property type="entry name" value="ABC_tran"/>
    <property type="match status" value="2"/>
</dbReference>
<keyword evidence="12" id="KW-1278">Translocase</keyword>
<evidence type="ECO:0000259" key="22">
    <source>
        <dbReference type="PROSITE" id="PS50929"/>
    </source>
</evidence>
<evidence type="ECO:0000256" key="12">
    <source>
        <dbReference type="ARBA" id="ARBA00022967"/>
    </source>
</evidence>
<evidence type="ECO:0000256" key="10">
    <source>
        <dbReference type="ARBA" id="ARBA00022833"/>
    </source>
</evidence>
<dbReference type="Gene3D" id="1.10.220.160">
    <property type="match status" value="1"/>
</dbReference>
<dbReference type="GO" id="GO:0008170">
    <property type="term" value="F:N-methyltransferase activity"/>
    <property type="evidence" value="ECO:0007669"/>
    <property type="project" value="UniProtKB-ARBA"/>
</dbReference>
<dbReference type="PROSITE" id="PS00211">
    <property type="entry name" value="ABC_TRANSPORTER_1"/>
    <property type="match status" value="2"/>
</dbReference>
<dbReference type="CDD" id="cd20071">
    <property type="entry name" value="SET_SMYD"/>
    <property type="match status" value="1"/>
</dbReference>
<dbReference type="SUPFAM" id="SSF90123">
    <property type="entry name" value="ABC transporter transmembrane region"/>
    <property type="match status" value="3"/>
</dbReference>
<keyword evidence="11" id="KW-0067">ATP-binding</keyword>
<dbReference type="GO" id="GO:0017085">
    <property type="term" value="P:response to insecticide"/>
    <property type="evidence" value="ECO:0007669"/>
    <property type="project" value="UniProtKB-ARBA"/>
</dbReference>
<feature type="transmembrane region" description="Helical" evidence="18">
    <location>
        <begin position="1538"/>
        <end position="1559"/>
    </location>
</feature>
<evidence type="ECO:0000256" key="11">
    <source>
        <dbReference type="ARBA" id="ARBA00022840"/>
    </source>
</evidence>
<dbReference type="Gene3D" id="6.10.140.2220">
    <property type="match status" value="2"/>
</dbReference>
<dbReference type="InterPro" id="IPR039421">
    <property type="entry name" value="Type_1_exporter"/>
</dbReference>
<evidence type="ECO:0000256" key="14">
    <source>
        <dbReference type="ARBA" id="ARBA00023136"/>
    </source>
</evidence>
<keyword evidence="7" id="KW-0677">Repeat</keyword>
<keyword evidence="13 18" id="KW-1133">Transmembrane helix</keyword>
<dbReference type="CDD" id="cd18577">
    <property type="entry name" value="ABC_6TM_Pgp_ABCB1_D1_like"/>
    <property type="match status" value="1"/>
</dbReference>
<feature type="domain" description="ABC transmembrane type-1" evidence="22">
    <location>
        <begin position="504"/>
        <end position="785"/>
    </location>
</feature>
<dbReference type="EnsemblMetazoa" id="GPPI001551-RA">
    <property type="protein sequence ID" value="GPPI001551-PA"/>
    <property type="gene ID" value="GPPI001551"/>
</dbReference>
<dbReference type="SMART" id="SM00382">
    <property type="entry name" value="AAA"/>
    <property type="match status" value="2"/>
</dbReference>
<evidence type="ECO:0000313" key="24">
    <source>
        <dbReference type="Proteomes" id="UP000092460"/>
    </source>
</evidence>
<dbReference type="GO" id="GO:0008757">
    <property type="term" value="F:S-adenosylmethionine-dependent methyltransferase activity"/>
    <property type="evidence" value="ECO:0007669"/>
    <property type="project" value="UniProtKB-ARBA"/>
</dbReference>
<evidence type="ECO:0000256" key="6">
    <source>
        <dbReference type="ARBA" id="ARBA00022723"/>
    </source>
</evidence>
<dbReference type="VEuPathDB" id="VectorBase:GPPI001551"/>
<dbReference type="InterPro" id="IPR002893">
    <property type="entry name" value="Znf_MYND"/>
</dbReference>
<dbReference type="GO" id="GO:0008270">
    <property type="term" value="F:zinc ion binding"/>
    <property type="evidence" value="ECO:0007669"/>
    <property type="project" value="UniProtKB-KW"/>
</dbReference>
<dbReference type="InterPro" id="IPR011527">
    <property type="entry name" value="ABC1_TM_dom"/>
</dbReference>
<evidence type="ECO:0000313" key="23">
    <source>
        <dbReference type="EnsemblMetazoa" id="GPPI001551-PA"/>
    </source>
</evidence>
<comment type="subcellular location">
    <subcellularLocation>
        <location evidence="1">Membrane</location>
        <topology evidence="1">Multi-pass membrane protein</topology>
    </subcellularLocation>
</comment>
<feature type="domain" description="ABC transporter" evidence="21">
    <location>
        <begin position="950"/>
        <end position="1186"/>
    </location>
</feature>
<reference evidence="24" key="1">
    <citation type="submission" date="2015-01" db="EMBL/GenBank/DDBJ databases">
        <authorList>
            <person name="Aksoy S."/>
            <person name="Warren W."/>
            <person name="Wilson R.K."/>
        </authorList>
    </citation>
    <scope>NUCLEOTIDE SEQUENCE [LARGE SCALE GENOMIC DNA]</scope>
    <source>
        <strain evidence="24">IAEA</strain>
    </source>
</reference>
<dbReference type="SUPFAM" id="SSF144232">
    <property type="entry name" value="HIT/MYND zinc finger-like"/>
    <property type="match status" value="1"/>
</dbReference>
<evidence type="ECO:0000256" key="4">
    <source>
        <dbReference type="ARBA" id="ARBA00022448"/>
    </source>
</evidence>
<feature type="transmembrane region" description="Helical" evidence="18">
    <location>
        <begin position="1298"/>
        <end position="1317"/>
    </location>
</feature>
<feature type="transmembrane region" description="Helical" evidence="18">
    <location>
        <begin position="657"/>
        <end position="680"/>
    </location>
</feature>
<dbReference type="InterPro" id="IPR003593">
    <property type="entry name" value="AAA+_ATPase"/>
</dbReference>
<dbReference type="CDD" id="cd18578">
    <property type="entry name" value="ABC_6TM_Pgp_ABCB1_D2_like"/>
    <property type="match status" value="1"/>
</dbReference>
<keyword evidence="15" id="KW-0325">Glycoprotein</keyword>
<dbReference type="InterPro" id="IPR027417">
    <property type="entry name" value="P-loop_NTPase"/>
</dbReference>
<dbReference type="Gene3D" id="2.170.270.10">
    <property type="entry name" value="SET domain"/>
    <property type="match status" value="1"/>
</dbReference>
<dbReference type="FunFam" id="3.40.50.300:FF:000479">
    <property type="entry name" value="Multidrug resistance protein 1A"/>
    <property type="match status" value="2"/>
</dbReference>
<evidence type="ECO:0000256" key="3">
    <source>
        <dbReference type="ARBA" id="ARBA00012191"/>
    </source>
</evidence>
<dbReference type="GO" id="GO:0090374">
    <property type="term" value="P:oligopeptide export from mitochondrion"/>
    <property type="evidence" value="ECO:0007669"/>
    <property type="project" value="TreeGrafter"/>
</dbReference>
<dbReference type="InterPro" id="IPR003439">
    <property type="entry name" value="ABC_transporter-like_ATP-bd"/>
</dbReference>
<dbReference type="InterPro" id="IPR036640">
    <property type="entry name" value="ABC1_TM_sf"/>
</dbReference>
<protein>
    <recommendedName>
        <fullName evidence="3">ABC-type xenobiotic transporter</fullName>
        <ecNumber evidence="3">7.6.2.2</ecNumber>
    </recommendedName>
</protein>
<feature type="transmembrane region" description="Helical" evidence="18">
    <location>
        <begin position="736"/>
        <end position="759"/>
    </location>
</feature>
<keyword evidence="5 18" id="KW-0812">Transmembrane</keyword>
<dbReference type="GO" id="GO:0008276">
    <property type="term" value="F:protein methyltransferase activity"/>
    <property type="evidence" value="ECO:0007669"/>
    <property type="project" value="UniProtKB-ARBA"/>
</dbReference>
<dbReference type="PROSITE" id="PS50280">
    <property type="entry name" value="SET"/>
    <property type="match status" value="1"/>
</dbReference>
<dbReference type="PANTHER" id="PTHR43394:SF18">
    <property type="entry name" value="ABC TRANSPORTER B FAMILY MEMBER 11-LIKE"/>
    <property type="match status" value="1"/>
</dbReference>
<comment type="catalytic activity">
    <reaction evidence="16">
        <text>ATP + H2O + xenobioticSide 1 = ADP + phosphate + xenobioticSide 2.</text>
        <dbReference type="EC" id="7.6.2.2"/>
    </reaction>
</comment>
<feature type="transmembrane region" description="Helical" evidence="18">
    <location>
        <begin position="1254"/>
        <end position="1278"/>
    </location>
</feature>
<evidence type="ECO:0000256" key="17">
    <source>
        <dbReference type="PROSITE-ProRule" id="PRU00134"/>
    </source>
</evidence>
<dbReference type="PANTHER" id="PTHR43394">
    <property type="entry name" value="ATP-DEPENDENT PERMEASE MDL1, MITOCHONDRIAL"/>
    <property type="match status" value="1"/>
</dbReference>
<dbReference type="GO" id="GO:0008559">
    <property type="term" value="F:ABC-type xenobiotic transporter activity"/>
    <property type="evidence" value="ECO:0007669"/>
    <property type="project" value="UniProtKB-EC"/>
</dbReference>
<evidence type="ECO:0000256" key="18">
    <source>
        <dbReference type="SAM" id="Phobius"/>
    </source>
</evidence>
<dbReference type="Pfam" id="PF00664">
    <property type="entry name" value="ABC_membrane"/>
    <property type="match status" value="4"/>
</dbReference>
<dbReference type="GO" id="GO:0005743">
    <property type="term" value="C:mitochondrial inner membrane"/>
    <property type="evidence" value="ECO:0007669"/>
    <property type="project" value="TreeGrafter"/>
</dbReference>
<evidence type="ECO:0000259" key="19">
    <source>
        <dbReference type="PROSITE" id="PS50280"/>
    </source>
</evidence>
<feature type="domain" description="ABC transmembrane type-1" evidence="22">
    <location>
        <begin position="1257"/>
        <end position="1564"/>
    </location>
</feature>
<dbReference type="SUPFAM" id="SSF82199">
    <property type="entry name" value="SET domain"/>
    <property type="match status" value="1"/>
</dbReference>
<evidence type="ECO:0000256" key="9">
    <source>
        <dbReference type="ARBA" id="ARBA00022771"/>
    </source>
</evidence>
<dbReference type="Gene3D" id="1.20.1560.10">
    <property type="entry name" value="ABC transporter type 1, transmembrane domain"/>
    <property type="match status" value="3"/>
</dbReference>
<keyword evidence="10" id="KW-0862">Zinc</keyword>
<evidence type="ECO:0000256" key="13">
    <source>
        <dbReference type="ARBA" id="ARBA00022989"/>
    </source>
</evidence>
<evidence type="ECO:0000256" key="15">
    <source>
        <dbReference type="ARBA" id="ARBA00023180"/>
    </source>
</evidence>
<organism evidence="23 24">
    <name type="scientific">Glossina palpalis gambiensis</name>
    <dbReference type="NCBI Taxonomy" id="67801"/>
    <lineage>
        <taxon>Eukaryota</taxon>
        <taxon>Metazoa</taxon>
        <taxon>Ecdysozoa</taxon>
        <taxon>Arthropoda</taxon>
        <taxon>Hexapoda</taxon>
        <taxon>Insecta</taxon>
        <taxon>Pterygota</taxon>
        <taxon>Neoptera</taxon>
        <taxon>Endopterygota</taxon>
        <taxon>Diptera</taxon>
        <taxon>Brachycera</taxon>
        <taxon>Muscomorpha</taxon>
        <taxon>Hippoboscoidea</taxon>
        <taxon>Glossinidae</taxon>
        <taxon>Glossina</taxon>
    </lineage>
</organism>
<dbReference type="PROSITE" id="PS50893">
    <property type="entry name" value="ABC_TRANSPORTER_2"/>
    <property type="match status" value="2"/>
</dbReference>
<feature type="domain" description="ABC transmembrane type-1" evidence="22">
    <location>
        <begin position="786"/>
        <end position="913"/>
    </location>
</feature>
<keyword evidence="24" id="KW-1185">Reference proteome</keyword>
<feature type="transmembrane region" description="Helical" evidence="18">
    <location>
        <begin position="563"/>
        <end position="583"/>
    </location>
</feature>
<feature type="domain" description="ABC transporter" evidence="21">
    <location>
        <begin position="1599"/>
        <end position="1837"/>
    </location>
</feature>
<keyword evidence="14 18" id="KW-0472">Membrane</keyword>
<feature type="transmembrane region" description="Helical" evidence="18">
    <location>
        <begin position="501"/>
        <end position="524"/>
    </location>
</feature>
<feature type="transmembrane region" description="Helical" evidence="18">
    <location>
        <begin position="1421"/>
        <end position="1438"/>
    </location>
</feature>
<evidence type="ECO:0000256" key="16">
    <source>
        <dbReference type="ARBA" id="ARBA00034018"/>
    </source>
</evidence>
<name>A0A1B0AM53_9MUSC</name>
<evidence type="ECO:0000256" key="7">
    <source>
        <dbReference type="ARBA" id="ARBA00022737"/>
    </source>
</evidence>
<keyword evidence="8" id="KW-0547">Nucleotide-binding</keyword>
<evidence type="ECO:0000256" key="2">
    <source>
        <dbReference type="ARBA" id="ARBA00007577"/>
    </source>
</evidence>
<dbReference type="EC" id="7.6.2.2" evidence="3"/>
<dbReference type="PROSITE" id="PS50929">
    <property type="entry name" value="ABC_TM1F"/>
    <property type="match status" value="3"/>
</dbReference>
<evidence type="ECO:0000259" key="20">
    <source>
        <dbReference type="PROSITE" id="PS50865"/>
    </source>
</evidence>
<dbReference type="InterPro" id="IPR001214">
    <property type="entry name" value="SET_dom"/>
</dbReference>
<feature type="transmembrane region" description="Helical" evidence="18">
    <location>
        <begin position="633"/>
        <end position="651"/>
    </location>
</feature>
<dbReference type="PROSITE" id="PS50865">
    <property type="entry name" value="ZF_MYND_2"/>
    <property type="match status" value="1"/>
</dbReference>
<keyword evidence="6" id="KW-0479">Metal-binding</keyword>
<dbReference type="GO" id="GO:0097254">
    <property type="term" value="P:renal tubular secretion"/>
    <property type="evidence" value="ECO:0007669"/>
    <property type="project" value="UniProtKB-ARBA"/>
</dbReference>
<reference evidence="23" key="2">
    <citation type="submission" date="2020-05" db="UniProtKB">
        <authorList>
            <consortium name="EnsemblMetazoa"/>
        </authorList>
    </citation>
    <scope>IDENTIFICATION</scope>
    <source>
        <strain evidence="23">IAEA</strain>
    </source>
</reference>
<feature type="domain" description="MYND-type" evidence="20">
    <location>
        <begin position="4"/>
        <end position="40"/>
    </location>
</feature>
<accession>A0A1B0AM53</accession>
<evidence type="ECO:0000256" key="8">
    <source>
        <dbReference type="ARBA" id="ARBA00022741"/>
    </source>
</evidence>
<evidence type="ECO:0000259" key="21">
    <source>
        <dbReference type="PROSITE" id="PS50893"/>
    </source>
</evidence>
<dbReference type="SUPFAM" id="SSF52540">
    <property type="entry name" value="P-loop containing nucleoside triphosphate hydrolases"/>
    <property type="match status" value="2"/>
</dbReference>
<dbReference type="PROSITE" id="PS01360">
    <property type="entry name" value="ZF_MYND_1"/>
    <property type="match status" value="1"/>
</dbReference>
<dbReference type="Gene3D" id="3.40.50.300">
    <property type="entry name" value="P-loop containing nucleotide triphosphate hydrolases"/>
    <property type="match status" value="2"/>
</dbReference>
<dbReference type="Proteomes" id="UP000092460">
    <property type="component" value="Unassembled WGS sequence"/>
</dbReference>
<comment type="similarity">
    <text evidence="2">Belongs to the ABC transporter superfamily. ABCB family. Multidrug resistance exporter (TC 3.A.1.201) subfamily.</text>
</comment>
<dbReference type="Pfam" id="PF01753">
    <property type="entry name" value="zf-MYND"/>
    <property type="match status" value="1"/>
</dbReference>
<dbReference type="EMBL" id="JXJN01000335">
    <property type="status" value="NOT_ANNOTATED_CDS"/>
    <property type="molecule type" value="Genomic_DNA"/>
</dbReference>
<dbReference type="GO" id="GO:0016887">
    <property type="term" value="F:ATP hydrolysis activity"/>
    <property type="evidence" value="ECO:0007669"/>
    <property type="project" value="InterPro"/>
</dbReference>
<dbReference type="CDD" id="cd03249">
    <property type="entry name" value="ABC_MTABC3_MDL1_MDL2"/>
    <property type="match status" value="2"/>
</dbReference>
<dbReference type="GO" id="GO:0005524">
    <property type="term" value="F:ATP binding"/>
    <property type="evidence" value="ECO:0007669"/>
    <property type="project" value="UniProtKB-KW"/>
</dbReference>
<keyword evidence="4" id="KW-0813">Transport</keyword>
<feature type="transmembrane region" description="Helical" evidence="18">
    <location>
        <begin position="1503"/>
        <end position="1526"/>
    </location>
</feature>
<evidence type="ECO:0000256" key="5">
    <source>
        <dbReference type="ARBA" id="ARBA00022692"/>
    </source>
</evidence>
<dbReference type="Pfam" id="PF00856">
    <property type="entry name" value="SET"/>
    <property type="match status" value="1"/>
</dbReference>